<evidence type="ECO:0000313" key="1">
    <source>
        <dbReference type="EMBL" id="KAG6286584.1"/>
    </source>
</evidence>
<accession>A0A9P7QAJ5</accession>
<keyword evidence="2" id="KW-1185">Reference proteome</keyword>
<dbReference type="Proteomes" id="UP000707071">
    <property type="component" value="Unassembled WGS sequence"/>
</dbReference>
<gene>
    <name evidence="1" type="ORF">E4U09_006681</name>
</gene>
<comment type="caution">
    <text evidence="1">The sequence shown here is derived from an EMBL/GenBank/DDBJ whole genome shotgun (WGS) entry which is preliminary data.</text>
</comment>
<dbReference type="AlphaFoldDB" id="A0A9P7QAJ5"/>
<name>A0A9P7QAJ5_9HYPO</name>
<sequence>MSKPKNNSRRTELIYKSREKTVFVWLSGFPTVTVRQSKISTLASKLYAIRAEASALCQLLEAITNAYYDILFTALAVLATATLAQVTGKFDVASFCMQPNTDQHGRTQNVRNHQSWQFQVKEEGQKTLGKMGLMGRELGMWPATHSRAQSFDTELSKTLSRRKTIPVGLPRWTRTRGPGRL</sequence>
<dbReference type="EMBL" id="SRRH01000622">
    <property type="protein sequence ID" value="KAG6286584.1"/>
    <property type="molecule type" value="Genomic_DNA"/>
</dbReference>
<evidence type="ECO:0000313" key="2">
    <source>
        <dbReference type="Proteomes" id="UP000707071"/>
    </source>
</evidence>
<protein>
    <submittedName>
        <fullName evidence="1">Uncharacterized protein</fullName>
    </submittedName>
</protein>
<proteinExistence type="predicted"/>
<reference evidence="1 2" key="1">
    <citation type="journal article" date="2020" name="bioRxiv">
        <title>Whole genome comparisons of ergot fungi reveals the divergence and evolution of species within the genus Claviceps are the result of varying mechanisms driving genome evolution and host range expansion.</title>
        <authorList>
            <person name="Wyka S.A."/>
            <person name="Mondo S.J."/>
            <person name="Liu M."/>
            <person name="Dettman J."/>
            <person name="Nalam V."/>
            <person name="Broders K.D."/>
        </authorList>
    </citation>
    <scope>NUCLEOTIDE SEQUENCE [LARGE SCALE GENOMIC DNA]</scope>
    <source>
        <strain evidence="1 2">Clav52</strain>
    </source>
</reference>
<organism evidence="1 2">
    <name type="scientific">Claviceps aff. purpurea</name>
    <dbReference type="NCBI Taxonomy" id="1967640"/>
    <lineage>
        <taxon>Eukaryota</taxon>
        <taxon>Fungi</taxon>
        <taxon>Dikarya</taxon>
        <taxon>Ascomycota</taxon>
        <taxon>Pezizomycotina</taxon>
        <taxon>Sordariomycetes</taxon>
        <taxon>Hypocreomycetidae</taxon>
        <taxon>Hypocreales</taxon>
        <taxon>Clavicipitaceae</taxon>
        <taxon>Claviceps</taxon>
    </lineage>
</organism>